<feature type="region of interest" description="Disordered" evidence="1">
    <location>
        <begin position="1"/>
        <end position="38"/>
    </location>
</feature>
<dbReference type="AlphaFoldDB" id="A0AAE4C835"/>
<organism evidence="2 3">
    <name type="scientific">Catenuloplanes atrovinosus</name>
    <dbReference type="NCBI Taxonomy" id="137266"/>
    <lineage>
        <taxon>Bacteria</taxon>
        <taxon>Bacillati</taxon>
        <taxon>Actinomycetota</taxon>
        <taxon>Actinomycetes</taxon>
        <taxon>Micromonosporales</taxon>
        <taxon>Micromonosporaceae</taxon>
        <taxon>Catenuloplanes</taxon>
    </lineage>
</organism>
<protein>
    <submittedName>
        <fullName evidence="2">Uncharacterized protein</fullName>
    </submittedName>
</protein>
<evidence type="ECO:0000256" key="1">
    <source>
        <dbReference type="SAM" id="MobiDB-lite"/>
    </source>
</evidence>
<name>A0AAE4C835_9ACTN</name>
<reference evidence="2" key="1">
    <citation type="submission" date="2023-07" db="EMBL/GenBank/DDBJ databases">
        <title>Sequencing the genomes of 1000 actinobacteria strains.</title>
        <authorList>
            <person name="Klenk H.-P."/>
        </authorList>
    </citation>
    <scope>NUCLEOTIDE SEQUENCE</scope>
    <source>
        <strain evidence="2">DSM 44707</strain>
    </source>
</reference>
<proteinExistence type="predicted"/>
<evidence type="ECO:0000313" key="3">
    <source>
        <dbReference type="Proteomes" id="UP001183643"/>
    </source>
</evidence>
<gene>
    <name evidence="2" type="ORF">J2S41_001005</name>
</gene>
<keyword evidence="3" id="KW-1185">Reference proteome</keyword>
<evidence type="ECO:0000313" key="2">
    <source>
        <dbReference type="EMBL" id="MDR7274227.1"/>
    </source>
</evidence>
<accession>A0AAE4C835</accession>
<dbReference type="RefSeq" id="WP_310363638.1">
    <property type="nucleotide sequence ID" value="NZ_JAVDYB010000001.1"/>
</dbReference>
<dbReference type="Proteomes" id="UP001183643">
    <property type="component" value="Unassembled WGS sequence"/>
</dbReference>
<dbReference type="EMBL" id="JAVDYB010000001">
    <property type="protein sequence ID" value="MDR7274227.1"/>
    <property type="molecule type" value="Genomic_DNA"/>
</dbReference>
<sequence length="209" mass="22638">MPEELQDPTPDVTPPVLEFDGTWGDGPDPDDPQWLSGPEITIRTPEETSGDAEAPTATVDVNPFEVNTGDIVDRVVGALEVVGDTVTKYNDLRTYIGQRESWIFAVSSEADVGGDGNPYNGGIHEESTTSTPGGGQWNWETHTVDDYYGASPQQVTQLNTYQHQLLTASADLITLVGQYIMAVDAAAQAYANIDYASQFPDPPQITEIF</sequence>
<comment type="caution">
    <text evidence="2">The sequence shown here is derived from an EMBL/GenBank/DDBJ whole genome shotgun (WGS) entry which is preliminary data.</text>
</comment>